<reference evidence="5 6" key="1">
    <citation type="submission" date="2021-04" db="EMBL/GenBank/DDBJ databases">
        <authorList>
            <person name="Bliznina A."/>
        </authorList>
    </citation>
    <scope>NUCLEOTIDE SEQUENCE [LARGE SCALE GENOMIC DNA]</scope>
</reference>
<gene>
    <name evidence="5" type="ORF">OKIOD_LOCUS15832</name>
</gene>
<sequence>MEPSENKKSPNLSFSGAGFLGLYHIGVASCMLEHAPHLVENAEKIFGCSAGAILSACLIGGVSMGDACEYTLDIVRGATKRMLGPLHPGFRLVTLVRNILTESLPPDTYVKASGKVYISLTSITDGRNVLVTDFSSNEELIDAVVCSSFIPVFSGYIPPKFRNEYFVDGGLSDNLPKDANTITVQPWEGGADICPRDGFFPAMNYTFANTTVQMSPMNMIRFGKMLYPTSVDDLSDLCRRGFHDCYNFLKTKGYGMRKRTISRRMSFSIEWQEAIERKKKYEARKLAGLSEEDETENSNKKGNKESESEESTGSFNQDESVFDEELHKELIEGVERGLEIETDDEESDGENLPRLPENIEKKIEGGDSKGGGDCAETGATKKEGRLMELIRWPLNFAAETSTNIRTHSEQATNFVFDIAVRQMHARGLIKSPSSAALMADHDPAPSDFAVNFRP</sequence>
<dbReference type="Proteomes" id="UP001158576">
    <property type="component" value="Chromosome 2"/>
</dbReference>
<evidence type="ECO:0000313" key="5">
    <source>
        <dbReference type="EMBL" id="CAG5112902.1"/>
    </source>
</evidence>
<feature type="domain" description="PNPLA" evidence="4">
    <location>
        <begin position="12"/>
        <end position="181"/>
    </location>
</feature>
<dbReference type="Gene3D" id="3.40.1090.10">
    <property type="entry name" value="Cytosolic phospholipase A2 catalytic domain"/>
    <property type="match status" value="2"/>
</dbReference>
<dbReference type="PANTHER" id="PTHR12406">
    <property type="entry name" value="CALCIUM-INDEPENDENT PHOSPHOLIPASE A2 IPLA2 -RELATED"/>
    <property type="match status" value="1"/>
</dbReference>
<keyword evidence="2" id="KW-0378">Hydrolase</keyword>
<feature type="active site" description="Nucleophile" evidence="2">
    <location>
        <position position="49"/>
    </location>
</feature>
<evidence type="ECO:0000259" key="4">
    <source>
        <dbReference type="PROSITE" id="PS51635"/>
    </source>
</evidence>
<feature type="active site" description="Proton acceptor" evidence="2">
    <location>
        <position position="168"/>
    </location>
</feature>
<dbReference type="PROSITE" id="PS51635">
    <property type="entry name" value="PNPLA"/>
    <property type="match status" value="1"/>
</dbReference>
<evidence type="ECO:0000256" key="3">
    <source>
        <dbReference type="SAM" id="MobiDB-lite"/>
    </source>
</evidence>
<organism evidence="5 6">
    <name type="scientific">Oikopleura dioica</name>
    <name type="common">Tunicate</name>
    <dbReference type="NCBI Taxonomy" id="34765"/>
    <lineage>
        <taxon>Eukaryota</taxon>
        <taxon>Metazoa</taxon>
        <taxon>Chordata</taxon>
        <taxon>Tunicata</taxon>
        <taxon>Appendicularia</taxon>
        <taxon>Copelata</taxon>
        <taxon>Oikopleuridae</taxon>
        <taxon>Oikopleura</taxon>
    </lineage>
</organism>
<evidence type="ECO:0000256" key="2">
    <source>
        <dbReference type="PROSITE-ProRule" id="PRU01161"/>
    </source>
</evidence>
<dbReference type="InterPro" id="IPR002641">
    <property type="entry name" value="PNPLA_dom"/>
</dbReference>
<dbReference type="PROSITE" id="PS51257">
    <property type="entry name" value="PROKAR_LIPOPROTEIN"/>
    <property type="match status" value="1"/>
</dbReference>
<feature type="compositionally biased region" description="Basic and acidic residues" evidence="3">
    <location>
        <begin position="297"/>
        <end position="306"/>
    </location>
</feature>
<protein>
    <submittedName>
        <fullName evidence="5">Oidioi.mRNA.OKI2018_I69.chr2.g7067.t1.cds</fullName>
    </submittedName>
</protein>
<proteinExistence type="predicted"/>
<feature type="short sequence motif" description="GXSXG" evidence="2">
    <location>
        <begin position="47"/>
        <end position="51"/>
    </location>
</feature>
<dbReference type="InterPro" id="IPR033562">
    <property type="entry name" value="PLPL"/>
</dbReference>
<dbReference type="Pfam" id="PF01734">
    <property type="entry name" value="Patatin"/>
    <property type="match status" value="1"/>
</dbReference>
<dbReference type="InterPro" id="IPR016035">
    <property type="entry name" value="Acyl_Trfase/lysoPLipase"/>
</dbReference>
<keyword evidence="6" id="KW-1185">Reference proteome</keyword>
<dbReference type="SUPFAM" id="SSF52151">
    <property type="entry name" value="FabD/lysophospholipase-like"/>
    <property type="match status" value="1"/>
</dbReference>
<name>A0ABN7T9S7_OIKDI</name>
<feature type="short sequence motif" description="DGA/G" evidence="2">
    <location>
        <begin position="168"/>
        <end position="170"/>
    </location>
</feature>
<dbReference type="PANTHER" id="PTHR12406:SF41">
    <property type="entry name" value="BRUMMER, ISOFORM B-RELATED"/>
    <property type="match status" value="1"/>
</dbReference>
<dbReference type="CDD" id="cd07204">
    <property type="entry name" value="Pat_PNPLA_like"/>
    <property type="match status" value="1"/>
</dbReference>
<accession>A0ABN7T9S7</accession>
<dbReference type="EMBL" id="OU015567">
    <property type="protein sequence ID" value="CAG5112902.1"/>
    <property type="molecule type" value="Genomic_DNA"/>
</dbReference>
<feature type="short sequence motif" description="GXGXXG" evidence="2">
    <location>
        <begin position="16"/>
        <end position="21"/>
    </location>
</feature>
<keyword evidence="2" id="KW-0442">Lipid degradation</keyword>
<evidence type="ECO:0000313" key="6">
    <source>
        <dbReference type="Proteomes" id="UP001158576"/>
    </source>
</evidence>
<evidence type="ECO:0000256" key="1">
    <source>
        <dbReference type="ARBA" id="ARBA00023098"/>
    </source>
</evidence>
<feature type="region of interest" description="Disordered" evidence="3">
    <location>
        <begin position="286"/>
        <end position="322"/>
    </location>
</feature>
<keyword evidence="1 2" id="KW-0443">Lipid metabolism</keyword>